<dbReference type="AlphaFoldDB" id="A0A023D5L6"/>
<dbReference type="GO" id="GO:0019305">
    <property type="term" value="P:dTDP-rhamnose biosynthetic process"/>
    <property type="evidence" value="ECO:0007669"/>
    <property type="project" value="UniProtKB-UniPathway"/>
</dbReference>
<evidence type="ECO:0000256" key="4">
    <source>
        <dbReference type="ARBA" id="ARBA00017099"/>
    </source>
</evidence>
<evidence type="ECO:0000259" key="7">
    <source>
        <dbReference type="Pfam" id="PF04321"/>
    </source>
</evidence>
<keyword evidence="9" id="KW-1185">Reference proteome</keyword>
<dbReference type="UniPathway" id="UPA00124"/>
<dbReference type="Pfam" id="PF04321">
    <property type="entry name" value="RmlD_sub_bind"/>
    <property type="match status" value="1"/>
</dbReference>
<feature type="domain" description="RmlD-like substrate binding" evidence="7">
    <location>
        <begin position="9"/>
        <end position="293"/>
    </location>
</feature>
<dbReference type="Gene3D" id="3.90.25.10">
    <property type="entry name" value="UDP-galactose 4-epimerase, domain 1"/>
    <property type="match status" value="1"/>
</dbReference>
<keyword evidence="6" id="KW-0560">Oxidoreductase</keyword>
<dbReference type="RefSeq" id="WP_042058507.1">
    <property type="nucleotide sequence ID" value="NZ_BAND01000047.1"/>
</dbReference>
<keyword evidence="6" id="KW-0521">NADP</keyword>
<dbReference type="NCBIfam" id="TIGR01214">
    <property type="entry name" value="rmlD"/>
    <property type="match status" value="1"/>
</dbReference>
<dbReference type="SUPFAM" id="SSF51735">
    <property type="entry name" value="NAD(P)-binding Rossmann-fold domains"/>
    <property type="match status" value="1"/>
</dbReference>
<evidence type="ECO:0000313" key="8">
    <source>
        <dbReference type="EMBL" id="GAJ29091.1"/>
    </source>
</evidence>
<dbReference type="OrthoDB" id="9803892at2"/>
<dbReference type="CDD" id="cd05254">
    <property type="entry name" value="dTDP_HR_like_SDR_e"/>
    <property type="match status" value="1"/>
</dbReference>
<comment type="function">
    <text evidence="6">Catalyzes the reduction of dTDP-6-deoxy-L-lyxo-4-hexulose to yield dTDP-L-rhamnose.</text>
</comment>
<comment type="caution">
    <text evidence="8">The sequence shown here is derived from an EMBL/GenBank/DDBJ whole genome shotgun (WGS) entry which is preliminary data.</text>
</comment>
<comment type="similarity">
    <text evidence="2 6">Belongs to the dTDP-4-dehydrorhamnose reductase family.</text>
</comment>
<evidence type="ECO:0000256" key="1">
    <source>
        <dbReference type="ARBA" id="ARBA00004781"/>
    </source>
</evidence>
<dbReference type="Proteomes" id="UP000019760">
    <property type="component" value="Unassembled WGS sequence"/>
</dbReference>
<dbReference type="GO" id="GO:0008831">
    <property type="term" value="F:dTDP-4-dehydrorhamnose reductase activity"/>
    <property type="evidence" value="ECO:0007669"/>
    <property type="project" value="UniProtKB-EC"/>
</dbReference>
<dbReference type="EC" id="1.1.1.133" evidence="3 6"/>
<gene>
    <name evidence="8" type="ORF">Amme_047_005</name>
</gene>
<evidence type="ECO:0000313" key="9">
    <source>
        <dbReference type="Proteomes" id="UP000019760"/>
    </source>
</evidence>
<evidence type="ECO:0000256" key="6">
    <source>
        <dbReference type="RuleBase" id="RU364082"/>
    </source>
</evidence>
<protein>
    <recommendedName>
        <fullName evidence="4 6">dTDP-4-dehydrorhamnose reductase</fullName>
        <ecNumber evidence="3 6">1.1.1.133</ecNumber>
    </recommendedName>
</protein>
<dbReference type="PANTHER" id="PTHR10491:SF4">
    <property type="entry name" value="METHIONINE ADENOSYLTRANSFERASE 2 SUBUNIT BETA"/>
    <property type="match status" value="1"/>
</dbReference>
<sequence length="298" mass="31705">MSAQVKGPILVTGGSGQLAVSLEKLGGARVIRVGRPEFDFDRPETIAAAVQTYKPAVVVNAAAWTAVDLAETEHEAAARANDSGPAEVARVCRAAGIPLVHVSTDYVFDGSKGTPYVETDPVSPQTVYGSTKAAGERAVLAAHPMSVVLRTSWVYSSHGKNFVRTMINAGAKTSHLRVVGDQTGNPTSSDDLAEAILAIVAKVETEGWQEGWAGLYHASGTGETSWHGLAVYTFEEAAKQGRAMPEVTAIRTEEWPTPAKRPADSRLDCGKLERVFGVKLPEWRESVARTVRQILGAA</sequence>
<reference evidence="8 9" key="2">
    <citation type="journal article" date="2014" name="FEMS Microbiol. Lett.">
        <title>Draft genomic DNA sequence of the facultatively methylotrophic bacterium Acidomonas methanolica type strain MB58.</title>
        <authorList>
            <person name="Higashiura N."/>
            <person name="Hadano H."/>
            <person name="Hirakawa H."/>
            <person name="Matsutani M."/>
            <person name="Takabe S."/>
            <person name="Matsushita K."/>
            <person name="Azuma Y."/>
        </authorList>
    </citation>
    <scope>NUCLEOTIDE SEQUENCE [LARGE SCALE GENOMIC DNA]</scope>
    <source>
        <strain evidence="8 9">MB58</strain>
    </source>
</reference>
<dbReference type="PANTHER" id="PTHR10491">
    <property type="entry name" value="DTDP-4-DEHYDRORHAMNOSE REDUCTASE"/>
    <property type="match status" value="1"/>
</dbReference>
<dbReference type="Gene3D" id="3.40.50.720">
    <property type="entry name" value="NAD(P)-binding Rossmann-like Domain"/>
    <property type="match status" value="1"/>
</dbReference>
<dbReference type="InterPro" id="IPR029903">
    <property type="entry name" value="RmlD-like-bd"/>
</dbReference>
<proteinExistence type="inferred from homology"/>
<comment type="catalytic activity">
    <reaction evidence="5 6">
        <text>dTDP-beta-L-rhamnose + NADP(+) = dTDP-4-dehydro-beta-L-rhamnose + NADPH + H(+)</text>
        <dbReference type="Rhea" id="RHEA:21796"/>
        <dbReference type="ChEBI" id="CHEBI:15378"/>
        <dbReference type="ChEBI" id="CHEBI:57510"/>
        <dbReference type="ChEBI" id="CHEBI:57783"/>
        <dbReference type="ChEBI" id="CHEBI:58349"/>
        <dbReference type="ChEBI" id="CHEBI:62830"/>
        <dbReference type="EC" id="1.1.1.133"/>
    </reaction>
</comment>
<evidence type="ECO:0000256" key="2">
    <source>
        <dbReference type="ARBA" id="ARBA00010944"/>
    </source>
</evidence>
<dbReference type="EMBL" id="BAND01000047">
    <property type="protein sequence ID" value="GAJ29091.1"/>
    <property type="molecule type" value="Genomic_DNA"/>
</dbReference>
<evidence type="ECO:0000256" key="5">
    <source>
        <dbReference type="ARBA" id="ARBA00048200"/>
    </source>
</evidence>
<evidence type="ECO:0000256" key="3">
    <source>
        <dbReference type="ARBA" id="ARBA00012929"/>
    </source>
</evidence>
<accession>A0A023D5L6</accession>
<name>A0A023D5L6_ACIMT</name>
<organism evidence="8 9">
    <name type="scientific">Acidomonas methanolica NBRC 104435</name>
    <dbReference type="NCBI Taxonomy" id="1231351"/>
    <lineage>
        <taxon>Bacteria</taxon>
        <taxon>Pseudomonadati</taxon>
        <taxon>Pseudomonadota</taxon>
        <taxon>Alphaproteobacteria</taxon>
        <taxon>Acetobacterales</taxon>
        <taxon>Acetobacteraceae</taxon>
        <taxon>Acidomonas</taxon>
    </lineage>
</organism>
<comment type="pathway">
    <text evidence="1 6">Carbohydrate biosynthesis; dTDP-L-rhamnose biosynthesis.</text>
</comment>
<dbReference type="InterPro" id="IPR005913">
    <property type="entry name" value="dTDP_dehydrorham_reduct"/>
</dbReference>
<reference evidence="9" key="1">
    <citation type="journal article" date="2014" name="FEMS Microbiol. Lett.">
        <title>Draft Genomic DNA Sequence of the Facultatively Methylotrophic Bacterium Acidomonas methanolica type strain MB58.</title>
        <authorList>
            <person name="Higashiura N."/>
            <person name="Hadano H."/>
            <person name="Hirakawa H."/>
            <person name="Matsutani M."/>
            <person name="Takabe S."/>
            <person name="Matsushita K."/>
            <person name="Azuma Y."/>
        </authorList>
    </citation>
    <scope>NUCLEOTIDE SEQUENCE [LARGE SCALE GENOMIC DNA]</scope>
    <source>
        <strain evidence="9">MB58</strain>
    </source>
</reference>
<comment type="cofactor">
    <cofactor evidence="6">
        <name>Mg(2+)</name>
        <dbReference type="ChEBI" id="CHEBI:18420"/>
    </cofactor>
    <text evidence="6">Binds 1 Mg(2+) ion per monomer.</text>
</comment>
<dbReference type="InterPro" id="IPR036291">
    <property type="entry name" value="NAD(P)-bd_dom_sf"/>
</dbReference>